<keyword evidence="2" id="KW-1185">Reference proteome</keyword>
<name>A0ACB7XWR6_9ERIC</name>
<dbReference type="Proteomes" id="UP000828048">
    <property type="component" value="Chromosome 5"/>
</dbReference>
<sequence>MKGDVPFEKLSSVLHAEESQIRKDEGTSSAKVFVATQNVSTNANMFLNQSSSQPVGHAPIFQNSPNQGNYFPQQYLPNTNRNVNATGGFNRGKGYPPQPSPQSTGFSVANVVSRPLATANWFFDSAASTHVTNDLTNLTHHQSCSPTEGVQVGNGASLPVSYFGK</sequence>
<accession>A0ACB7XWR6</accession>
<evidence type="ECO:0000313" key="2">
    <source>
        <dbReference type="Proteomes" id="UP000828048"/>
    </source>
</evidence>
<gene>
    <name evidence="1" type="ORF">Vadar_004168</name>
</gene>
<organism evidence="1 2">
    <name type="scientific">Vaccinium darrowii</name>
    <dbReference type="NCBI Taxonomy" id="229202"/>
    <lineage>
        <taxon>Eukaryota</taxon>
        <taxon>Viridiplantae</taxon>
        <taxon>Streptophyta</taxon>
        <taxon>Embryophyta</taxon>
        <taxon>Tracheophyta</taxon>
        <taxon>Spermatophyta</taxon>
        <taxon>Magnoliopsida</taxon>
        <taxon>eudicotyledons</taxon>
        <taxon>Gunneridae</taxon>
        <taxon>Pentapetalae</taxon>
        <taxon>asterids</taxon>
        <taxon>Ericales</taxon>
        <taxon>Ericaceae</taxon>
        <taxon>Vaccinioideae</taxon>
        <taxon>Vaccinieae</taxon>
        <taxon>Vaccinium</taxon>
    </lineage>
</organism>
<proteinExistence type="predicted"/>
<protein>
    <submittedName>
        <fullName evidence="1">Uncharacterized protein</fullName>
    </submittedName>
</protein>
<comment type="caution">
    <text evidence="1">The sequence shown here is derived from an EMBL/GenBank/DDBJ whole genome shotgun (WGS) entry which is preliminary data.</text>
</comment>
<reference evidence="1 2" key="1">
    <citation type="journal article" date="2021" name="Hortic Res">
        <title>High-quality reference genome and annotation aids understanding of berry development for evergreen blueberry (Vaccinium darrowii).</title>
        <authorList>
            <person name="Yu J."/>
            <person name="Hulse-Kemp A.M."/>
            <person name="Babiker E."/>
            <person name="Staton M."/>
        </authorList>
    </citation>
    <scope>NUCLEOTIDE SEQUENCE [LARGE SCALE GENOMIC DNA]</scope>
    <source>
        <strain evidence="2">cv. NJ 8807/NJ 8810</strain>
        <tissue evidence="1">Young leaf</tissue>
    </source>
</reference>
<evidence type="ECO:0000313" key="1">
    <source>
        <dbReference type="EMBL" id="KAH7845629.1"/>
    </source>
</evidence>
<dbReference type="EMBL" id="CM037155">
    <property type="protein sequence ID" value="KAH7845629.1"/>
    <property type="molecule type" value="Genomic_DNA"/>
</dbReference>